<dbReference type="EMBL" id="UINC01134974">
    <property type="protein sequence ID" value="SVD18841.1"/>
    <property type="molecule type" value="Genomic_DNA"/>
</dbReference>
<sequence length="295" mass="31394">VSRNRAGATIDAGAVCVDGAVVTVRSRKVKADEELVVKGLEREAARVPVGDDSVALSVLHEEDEFVVVDKPAGLVVHPGAGNLDGTLVNGLLARYPEIAGVGSAARPGIVHRLDLGTSGALAVARTQRAYDSLVGQLAERTVGRRYLALVWGRPEAPTGVVDAPIGRSTHDRTRMAVVGSGRPARTYYELEETRDAPVTSLLRCRLETGRTHQIRVHLSAIGYPLVGDRAYGGDREGLPDGAALDRPFLHAVHLSFEHPVSRDRLAFEAPLPVDLRDLLKRLGPTVAAGWAGLGD</sequence>
<comment type="similarity">
    <text evidence="1">Belongs to the pseudouridine synthase RluA family.</text>
</comment>
<dbReference type="InterPro" id="IPR050188">
    <property type="entry name" value="RluA_PseudoU_synthase"/>
</dbReference>
<accession>A0A382TBT7</accession>
<dbReference type="GO" id="GO:0003723">
    <property type="term" value="F:RNA binding"/>
    <property type="evidence" value="ECO:0007669"/>
    <property type="project" value="InterPro"/>
</dbReference>
<dbReference type="SUPFAM" id="SSF55174">
    <property type="entry name" value="Alpha-L RNA-binding motif"/>
    <property type="match status" value="1"/>
</dbReference>
<dbReference type="InterPro" id="IPR006145">
    <property type="entry name" value="PsdUridine_synth_RsuA/RluA"/>
</dbReference>
<name>A0A382TBT7_9ZZZZ</name>
<dbReference type="Pfam" id="PF00849">
    <property type="entry name" value="PseudoU_synth_2"/>
    <property type="match status" value="1"/>
</dbReference>
<dbReference type="Gene3D" id="3.30.2350.10">
    <property type="entry name" value="Pseudouridine synthase"/>
    <property type="match status" value="1"/>
</dbReference>
<dbReference type="GO" id="GO:0000455">
    <property type="term" value="P:enzyme-directed rRNA pseudouridine synthesis"/>
    <property type="evidence" value="ECO:0007669"/>
    <property type="project" value="TreeGrafter"/>
</dbReference>
<dbReference type="AlphaFoldDB" id="A0A382TBT7"/>
<protein>
    <recommendedName>
        <fullName evidence="2">Pseudouridine synthase RsuA/RluA-like domain-containing protein</fullName>
    </recommendedName>
</protein>
<dbReference type="PANTHER" id="PTHR21600:SF44">
    <property type="entry name" value="RIBOSOMAL LARGE SUBUNIT PSEUDOURIDINE SYNTHASE D"/>
    <property type="match status" value="1"/>
</dbReference>
<feature type="non-terminal residue" evidence="3">
    <location>
        <position position="1"/>
    </location>
</feature>
<dbReference type="InterPro" id="IPR006225">
    <property type="entry name" value="PsdUridine_synth_RluC/D"/>
</dbReference>
<dbReference type="PROSITE" id="PS50889">
    <property type="entry name" value="S4"/>
    <property type="match status" value="1"/>
</dbReference>
<dbReference type="SUPFAM" id="SSF55120">
    <property type="entry name" value="Pseudouridine synthase"/>
    <property type="match status" value="1"/>
</dbReference>
<gene>
    <name evidence="3" type="ORF">METZ01_LOCUS371695</name>
</gene>
<evidence type="ECO:0000259" key="2">
    <source>
        <dbReference type="Pfam" id="PF00849"/>
    </source>
</evidence>
<evidence type="ECO:0000256" key="1">
    <source>
        <dbReference type="ARBA" id="ARBA00010876"/>
    </source>
</evidence>
<feature type="domain" description="Pseudouridine synthase RsuA/RluA-like" evidence="2">
    <location>
        <begin position="65"/>
        <end position="220"/>
    </location>
</feature>
<organism evidence="3">
    <name type="scientific">marine metagenome</name>
    <dbReference type="NCBI Taxonomy" id="408172"/>
    <lineage>
        <taxon>unclassified sequences</taxon>
        <taxon>metagenomes</taxon>
        <taxon>ecological metagenomes</taxon>
    </lineage>
</organism>
<proteinExistence type="inferred from homology"/>
<dbReference type="NCBIfam" id="TIGR00005">
    <property type="entry name" value="rluA_subfam"/>
    <property type="match status" value="1"/>
</dbReference>
<dbReference type="CDD" id="cd02869">
    <property type="entry name" value="PseudoU_synth_RluA_like"/>
    <property type="match status" value="1"/>
</dbReference>
<dbReference type="GO" id="GO:0009982">
    <property type="term" value="F:pseudouridine synthase activity"/>
    <property type="evidence" value="ECO:0007669"/>
    <property type="project" value="InterPro"/>
</dbReference>
<evidence type="ECO:0000313" key="3">
    <source>
        <dbReference type="EMBL" id="SVD18841.1"/>
    </source>
</evidence>
<dbReference type="CDD" id="cd00165">
    <property type="entry name" value="S4"/>
    <property type="match status" value="1"/>
</dbReference>
<dbReference type="PANTHER" id="PTHR21600">
    <property type="entry name" value="MITOCHONDRIAL RNA PSEUDOURIDINE SYNTHASE"/>
    <property type="match status" value="1"/>
</dbReference>
<dbReference type="InterPro" id="IPR020103">
    <property type="entry name" value="PsdUridine_synth_cat_dom_sf"/>
</dbReference>
<reference evidence="3" key="1">
    <citation type="submission" date="2018-05" db="EMBL/GenBank/DDBJ databases">
        <authorList>
            <person name="Lanie J.A."/>
            <person name="Ng W.-L."/>
            <person name="Kazmierczak K.M."/>
            <person name="Andrzejewski T.M."/>
            <person name="Davidsen T.M."/>
            <person name="Wayne K.J."/>
            <person name="Tettelin H."/>
            <person name="Glass J.I."/>
            <person name="Rusch D."/>
            <person name="Podicherti R."/>
            <person name="Tsui H.-C.T."/>
            <person name="Winkler M.E."/>
        </authorList>
    </citation>
    <scope>NUCLEOTIDE SEQUENCE</scope>
</reference>